<organism evidence="1 2">
    <name type="scientific">Novipirellula aureliae</name>
    <dbReference type="NCBI Taxonomy" id="2527966"/>
    <lineage>
        <taxon>Bacteria</taxon>
        <taxon>Pseudomonadati</taxon>
        <taxon>Planctomycetota</taxon>
        <taxon>Planctomycetia</taxon>
        <taxon>Pirellulales</taxon>
        <taxon>Pirellulaceae</taxon>
        <taxon>Novipirellula</taxon>
    </lineage>
</organism>
<protein>
    <submittedName>
        <fullName evidence="1">Uncharacterized protein</fullName>
    </submittedName>
</protein>
<dbReference type="EMBL" id="SJPY01000006">
    <property type="protein sequence ID" value="TWU39110.1"/>
    <property type="molecule type" value="Genomic_DNA"/>
</dbReference>
<proteinExistence type="predicted"/>
<gene>
    <name evidence="1" type="ORF">Q31b_41930</name>
</gene>
<dbReference type="RefSeq" id="WP_146601357.1">
    <property type="nucleotide sequence ID" value="NZ_SJPY01000006.1"/>
</dbReference>
<dbReference type="AlphaFoldDB" id="A0A5C6DQK2"/>
<comment type="caution">
    <text evidence="1">The sequence shown here is derived from an EMBL/GenBank/DDBJ whole genome shotgun (WGS) entry which is preliminary data.</text>
</comment>
<dbReference type="Proteomes" id="UP000315471">
    <property type="component" value="Unassembled WGS sequence"/>
</dbReference>
<keyword evidence="2" id="KW-1185">Reference proteome</keyword>
<evidence type="ECO:0000313" key="2">
    <source>
        <dbReference type="Proteomes" id="UP000315471"/>
    </source>
</evidence>
<accession>A0A5C6DQK2</accession>
<sequence>MSTRIFYPAGQLPYTDRQQYDDVETHIKANDALAGESSLLQAFHDADGIPASLLDEWTLCGASGDDDSVPWVEYRPIDDDFNPFEATAAEVRSKPTKW</sequence>
<evidence type="ECO:0000313" key="1">
    <source>
        <dbReference type="EMBL" id="TWU39110.1"/>
    </source>
</evidence>
<reference evidence="1 2" key="1">
    <citation type="submission" date="2019-02" db="EMBL/GenBank/DDBJ databases">
        <title>Deep-cultivation of Planctomycetes and their phenomic and genomic characterization uncovers novel biology.</title>
        <authorList>
            <person name="Wiegand S."/>
            <person name="Jogler M."/>
            <person name="Boedeker C."/>
            <person name="Pinto D."/>
            <person name="Vollmers J."/>
            <person name="Rivas-Marin E."/>
            <person name="Kohn T."/>
            <person name="Peeters S.H."/>
            <person name="Heuer A."/>
            <person name="Rast P."/>
            <person name="Oberbeckmann S."/>
            <person name="Bunk B."/>
            <person name="Jeske O."/>
            <person name="Meyerdierks A."/>
            <person name="Storesund J.E."/>
            <person name="Kallscheuer N."/>
            <person name="Luecker S."/>
            <person name="Lage O.M."/>
            <person name="Pohl T."/>
            <person name="Merkel B.J."/>
            <person name="Hornburger P."/>
            <person name="Mueller R.-W."/>
            <person name="Bruemmer F."/>
            <person name="Labrenz M."/>
            <person name="Spormann A.M."/>
            <person name="Op Den Camp H."/>
            <person name="Overmann J."/>
            <person name="Amann R."/>
            <person name="Jetten M.S.M."/>
            <person name="Mascher T."/>
            <person name="Medema M.H."/>
            <person name="Devos D.P."/>
            <person name="Kaster A.-K."/>
            <person name="Ovreas L."/>
            <person name="Rohde M."/>
            <person name="Galperin M.Y."/>
            <person name="Jogler C."/>
        </authorList>
    </citation>
    <scope>NUCLEOTIDE SEQUENCE [LARGE SCALE GENOMIC DNA]</scope>
    <source>
        <strain evidence="1 2">Q31b</strain>
    </source>
</reference>
<name>A0A5C6DQK2_9BACT</name>